<dbReference type="CDD" id="cd00565">
    <property type="entry name" value="Ubl_ThiS"/>
    <property type="match status" value="1"/>
</dbReference>
<name>A0A918JQK0_9BURK</name>
<dbReference type="Gene3D" id="3.10.20.30">
    <property type="match status" value="1"/>
</dbReference>
<reference evidence="1" key="1">
    <citation type="journal article" date="2014" name="Int. J. Syst. Evol. Microbiol.">
        <title>Complete genome sequence of Corynebacterium casei LMG S-19264T (=DSM 44701T), isolated from a smear-ripened cheese.</title>
        <authorList>
            <consortium name="US DOE Joint Genome Institute (JGI-PGF)"/>
            <person name="Walter F."/>
            <person name="Albersmeier A."/>
            <person name="Kalinowski J."/>
            <person name="Ruckert C."/>
        </authorList>
    </citation>
    <scope>NUCLEOTIDE SEQUENCE</scope>
    <source>
        <strain evidence="1">KCTC 23732</strain>
    </source>
</reference>
<organism evidence="1 2">
    <name type="scientific">Advenella faeciporci</name>
    <dbReference type="NCBI Taxonomy" id="797535"/>
    <lineage>
        <taxon>Bacteria</taxon>
        <taxon>Pseudomonadati</taxon>
        <taxon>Pseudomonadota</taxon>
        <taxon>Betaproteobacteria</taxon>
        <taxon>Burkholderiales</taxon>
        <taxon>Alcaligenaceae</taxon>
    </lineage>
</organism>
<evidence type="ECO:0000313" key="2">
    <source>
        <dbReference type="Proteomes" id="UP000608345"/>
    </source>
</evidence>
<proteinExistence type="predicted"/>
<evidence type="ECO:0000313" key="1">
    <source>
        <dbReference type="EMBL" id="GGW90379.1"/>
    </source>
</evidence>
<dbReference type="Proteomes" id="UP000608345">
    <property type="component" value="Unassembled WGS sequence"/>
</dbReference>
<gene>
    <name evidence="1" type="ORF">GCM10011450_20800</name>
</gene>
<dbReference type="Pfam" id="PF02597">
    <property type="entry name" value="ThiS"/>
    <property type="match status" value="1"/>
</dbReference>
<evidence type="ECO:0008006" key="3">
    <source>
        <dbReference type="Google" id="ProtNLM"/>
    </source>
</evidence>
<dbReference type="AlphaFoldDB" id="A0A918JQK0"/>
<dbReference type="NCBIfam" id="TIGR01683">
    <property type="entry name" value="thiS"/>
    <property type="match status" value="1"/>
</dbReference>
<dbReference type="RefSeq" id="WP_189385430.1">
    <property type="nucleotide sequence ID" value="NZ_BAABFY010000050.1"/>
</dbReference>
<sequence>MTTISISVNGLERTVEQGTTLAALVEQLQTEARQETDPTAVATAVNEIFVSRSARETYTLQANDAVFTFSPITGG</sequence>
<dbReference type="SUPFAM" id="SSF54285">
    <property type="entry name" value="MoaD/ThiS"/>
    <property type="match status" value="1"/>
</dbReference>
<accession>A0A918JQK0</accession>
<dbReference type="InterPro" id="IPR016155">
    <property type="entry name" value="Mopterin_synth/thiamin_S_b"/>
</dbReference>
<keyword evidence="2" id="KW-1185">Reference proteome</keyword>
<comment type="caution">
    <text evidence="1">The sequence shown here is derived from an EMBL/GenBank/DDBJ whole genome shotgun (WGS) entry which is preliminary data.</text>
</comment>
<dbReference type="EMBL" id="BMYS01000015">
    <property type="protein sequence ID" value="GGW90379.1"/>
    <property type="molecule type" value="Genomic_DNA"/>
</dbReference>
<protein>
    <recommendedName>
        <fullName evidence="3">Thiamine biosynthesis protein ThiS</fullName>
    </recommendedName>
</protein>
<reference evidence="1" key="2">
    <citation type="submission" date="2020-09" db="EMBL/GenBank/DDBJ databases">
        <authorList>
            <person name="Sun Q."/>
            <person name="Kim S."/>
        </authorList>
    </citation>
    <scope>NUCLEOTIDE SEQUENCE</scope>
    <source>
        <strain evidence="1">KCTC 23732</strain>
    </source>
</reference>
<dbReference type="InterPro" id="IPR010035">
    <property type="entry name" value="Thi_S"/>
</dbReference>
<dbReference type="InterPro" id="IPR012675">
    <property type="entry name" value="Beta-grasp_dom_sf"/>
</dbReference>
<dbReference type="InterPro" id="IPR003749">
    <property type="entry name" value="ThiS/MoaD-like"/>
</dbReference>